<evidence type="ECO:0000313" key="12">
    <source>
        <dbReference type="EMBL" id="NGX85851.1"/>
    </source>
</evidence>
<keyword evidence="7" id="KW-0393">Immunoglobulin domain</keyword>
<dbReference type="Pfam" id="PF02753">
    <property type="entry name" value="PapD_C"/>
    <property type="match status" value="1"/>
</dbReference>
<dbReference type="EMBL" id="JAADJS010000001">
    <property type="protein sequence ID" value="NGX85851.1"/>
    <property type="molecule type" value="Genomic_DNA"/>
</dbReference>
<protein>
    <submittedName>
        <fullName evidence="12">Molecular chaperone</fullName>
    </submittedName>
</protein>
<keyword evidence="5" id="KW-0574">Periplasm</keyword>
<evidence type="ECO:0000256" key="9">
    <source>
        <dbReference type="SAM" id="SignalP"/>
    </source>
</evidence>
<comment type="caution">
    <text evidence="12">The sequence shown here is derived from an EMBL/GenBank/DDBJ whole genome shotgun (WGS) entry which is preliminary data.</text>
</comment>
<dbReference type="SUPFAM" id="SSF49354">
    <property type="entry name" value="PapD-like"/>
    <property type="match status" value="1"/>
</dbReference>
<evidence type="ECO:0000259" key="11">
    <source>
        <dbReference type="Pfam" id="PF02753"/>
    </source>
</evidence>
<dbReference type="PROSITE" id="PS00635">
    <property type="entry name" value="PILI_CHAPERONE"/>
    <property type="match status" value="1"/>
</dbReference>
<evidence type="ECO:0000256" key="1">
    <source>
        <dbReference type="ARBA" id="ARBA00004418"/>
    </source>
</evidence>
<dbReference type="RefSeq" id="WP_165057203.1">
    <property type="nucleotide sequence ID" value="NZ_JAADJS010000001.1"/>
</dbReference>
<organism evidence="12 13">
    <name type="scientific">Rahnella contaminans</name>
    <dbReference type="NCBI Taxonomy" id="2703882"/>
    <lineage>
        <taxon>Bacteria</taxon>
        <taxon>Pseudomonadati</taxon>
        <taxon>Pseudomonadota</taxon>
        <taxon>Gammaproteobacteria</taxon>
        <taxon>Enterobacterales</taxon>
        <taxon>Yersiniaceae</taxon>
        <taxon>Rahnella</taxon>
    </lineage>
</organism>
<comment type="similarity">
    <text evidence="2 8">Belongs to the periplasmic pilus chaperone family.</text>
</comment>
<dbReference type="InterPro" id="IPR016147">
    <property type="entry name" value="Pili_assmbl_chaperone_N"/>
</dbReference>
<evidence type="ECO:0000256" key="4">
    <source>
        <dbReference type="ARBA" id="ARBA00022729"/>
    </source>
</evidence>
<dbReference type="InterPro" id="IPR013783">
    <property type="entry name" value="Ig-like_fold"/>
</dbReference>
<proteinExistence type="inferred from homology"/>
<dbReference type="PRINTS" id="PR00969">
    <property type="entry name" value="CHAPERONPILI"/>
</dbReference>
<dbReference type="AlphaFoldDB" id="A0A6M2B055"/>
<evidence type="ECO:0000256" key="3">
    <source>
        <dbReference type="ARBA" id="ARBA00022558"/>
    </source>
</evidence>
<dbReference type="Pfam" id="PF00345">
    <property type="entry name" value="PapD_N"/>
    <property type="match status" value="1"/>
</dbReference>
<evidence type="ECO:0000256" key="5">
    <source>
        <dbReference type="ARBA" id="ARBA00022764"/>
    </source>
</evidence>
<keyword evidence="13" id="KW-1185">Reference proteome</keyword>
<evidence type="ECO:0000313" key="13">
    <source>
        <dbReference type="Proteomes" id="UP000476696"/>
    </source>
</evidence>
<keyword evidence="6 8" id="KW-0143">Chaperone</keyword>
<dbReference type="GO" id="GO:0030288">
    <property type="term" value="C:outer membrane-bounded periplasmic space"/>
    <property type="evidence" value="ECO:0007669"/>
    <property type="project" value="InterPro"/>
</dbReference>
<evidence type="ECO:0000259" key="10">
    <source>
        <dbReference type="Pfam" id="PF00345"/>
    </source>
</evidence>
<evidence type="ECO:0000256" key="2">
    <source>
        <dbReference type="ARBA" id="ARBA00007399"/>
    </source>
</evidence>
<feature type="chain" id="PRO_5026808471" evidence="9">
    <location>
        <begin position="24"/>
        <end position="252"/>
    </location>
</feature>
<dbReference type="InterPro" id="IPR001829">
    <property type="entry name" value="Pili_assmbl_chaperone_bac"/>
</dbReference>
<reference evidence="12 13" key="2">
    <citation type="submission" date="2020-03" db="EMBL/GenBank/DDBJ databases">
        <title>Rahnella aceri sp. nov., isoated from traditional Jeju Makgeolli.</title>
        <authorList>
            <person name="Kim I.S."/>
            <person name="Jeon D."/>
        </authorList>
    </citation>
    <scope>NUCLEOTIDE SEQUENCE [LARGE SCALE GENOMIC DNA]</scope>
    <source>
        <strain evidence="12 13">Lac-M11</strain>
    </source>
</reference>
<evidence type="ECO:0000256" key="6">
    <source>
        <dbReference type="ARBA" id="ARBA00023186"/>
    </source>
</evidence>
<keyword evidence="3" id="KW-1029">Fimbrium biogenesis</keyword>
<evidence type="ECO:0000256" key="7">
    <source>
        <dbReference type="ARBA" id="ARBA00023319"/>
    </source>
</evidence>
<evidence type="ECO:0000256" key="8">
    <source>
        <dbReference type="RuleBase" id="RU003918"/>
    </source>
</evidence>
<dbReference type="Proteomes" id="UP000476696">
    <property type="component" value="Unassembled WGS sequence"/>
</dbReference>
<keyword evidence="4 9" id="KW-0732">Signal</keyword>
<reference evidence="12 13" key="1">
    <citation type="submission" date="2020-01" db="EMBL/GenBank/DDBJ databases">
        <authorList>
            <person name="Lee S.D."/>
        </authorList>
    </citation>
    <scope>NUCLEOTIDE SEQUENCE [LARGE SCALE GENOMIC DNA]</scope>
    <source>
        <strain evidence="12 13">Lac-M11</strain>
    </source>
</reference>
<feature type="signal peptide" evidence="9">
    <location>
        <begin position="1"/>
        <end position="23"/>
    </location>
</feature>
<dbReference type="SUPFAM" id="SSF49584">
    <property type="entry name" value="Periplasmic chaperone C-domain"/>
    <property type="match status" value="1"/>
</dbReference>
<sequence length="252" mass="27536">MMKRFLKVPLLIAMLAAALPCLAAQEHPDGLSINQFRIVYPASETKGITWSMTNNTHRAYLMQSWVRPLDQATGLPVAEEDNKGPRDALPLLVTPPLKRVDPGEPLTLRLRQTGSSLPQDRESVFYLSVKGIPSAPDKASQTGGQLVVAVVNNMKLFYRPAGLPAGGVTKASEQLRFSLQGDALVVDNPTPFYLNFSQLKVGGQALPAATLRTLVPPKGQQRYPVPKGARNEVEWQVIGEDSRPTPVQHKTL</sequence>
<dbReference type="InterPro" id="IPR016148">
    <property type="entry name" value="Pili_assmbl_chaperone_C"/>
</dbReference>
<dbReference type="PANTHER" id="PTHR30251">
    <property type="entry name" value="PILUS ASSEMBLY CHAPERONE"/>
    <property type="match status" value="1"/>
</dbReference>
<accession>A0A6M2B055</accession>
<name>A0A6M2B055_9GAMM</name>
<feature type="domain" description="Pili assembly chaperone N-terminal" evidence="10">
    <location>
        <begin position="30"/>
        <end position="163"/>
    </location>
</feature>
<feature type="domain" description="Pili assembly chaperone C-terminal" evidence="11">
    <location>
        <begin position="186"/>
        <end position="238"/>
    </location>
</feature>
<dbReference type="GO" id="GO:0071555">
    <property type="term" value="P:cell wall organization"/>
    <property type="evidence" value="ECO:0007669"/>
    <property type="project" value="InterPro"/>
</dbReference>
<dbReference type="PANTHER" id="PTHR30251:SF2">
    <property type="entry name" value="FIMBRIAL CHAPERONE YADV-RELATED"/>
    <property type="match status" value="1"/>
</dbReference>
<dbReference type="InterPro" id="IPR008962">
    <property type="entry name" value="PapD-like_sf"/>
</dbReference>
<gene>
    <name evidence="12" type="ORF">GW579_01965</name>
</gene>
<dbReference type="Gene3D" id="2.60.40.10">
    <property type="entry name" value="Immunoglobulins"/>
    <property type="match status" value="2"/>
</dbReference>
<dbReference type="InterPro" id="IPR018046">
    <property type="entry name" value="Pili_assmbl_chaperone_CS"/>
</dbReference>
<comment type="subcellular location">
    <subcellularLocation>
        <location evidence="1 8">Periplasm</location>
    </subcellularLocation>
</comment>
<dbReference type="InterPro" id="IPR050643">
    <property type="entry name" value="Periplasmic_pilus_chap"/>
</dbReference>
<dbReference type="InterPro" id="IPR036316">
    <property type="entry name" value="Pili_assmbl_chap_C_dom_sf"/>
</dbReference>